<evidence type="ECO:0000256" key="7">
    <source>
        <dbReference type="ARBA" id="ARBA00083243"/>
    </source>
</evidence>
<comment type="similarity">
    <text evidence="1">Belongs to the LysR transcriptional regulatory family.</text>
</comment>
<evidence type="ECO:0000256" key="4">
    <source>
        <dbReference type="ARBA" id="ARBA00023163"/>
    </source>
</evidence>
<sequence>MAKLVSMLKSGTAKLLKISRLFRRARSDNLMDMDSLTIDQLMVFTTAVDAGSFSGAARALNRAQSAITYSIQKLEDQIGTPLFDRNDYRPTLTASGKALLPRARRILADVNEFRGQAKAMVRGLEAEVRLGLSELLPVAQLAPYLKTFRAQFPTVAIRIVRESFGLSEMLIEGTLDIALLVDLGLPNVLDRTHHSTVDLVAVAAPDHPLAQTSRPITSDMLREELQIVLTDPRKHSTTPDYGIAALDSWRVTDLTTKHTLLREGLGWGSMPEPLVAADIAAGRLVLLQVERWDGSDHLPRFDIVAAHYRQRPPGPAGTELLAAFGEGAFKTSLMASYM</sequence>
<dbReference type="InterPro" id="IPR036388">
    <property type="entry name" value="WH-like_DNA-bd_sf"/>
</dbReference>
<dbReference type="RefSeq" id="WP_082065920.1">
    <property type="nucleotide sequence ID" value="NZ_CP039923.1"/>
</dbReference>
<keyword evidence="3" id="KW-0238">DNA-binding</keyword>
<evidence type="ECO:0000259" key="8">
    <source>
        <dbReference type="PROSITE" id="PS50931"/>
    </source>
</evidence>
<dbReference type="InterPro" id="IPR036390">
    <property type="entry name" value="WH_DNA-bd_sf"/>
</dbReference>
<keyword evidence="4" id="KW-0804">Transcription</keyword>
<dbReference type="PANTHER" id="PTHR30126">
    <property type="entry name" value="HTH-TYPE TRANSCRIPTIONAL REGULATOR"/>
    <property type="match status" value="1"/>
</dbReference>
<dbReference type="PROSITE" id="PS50931">
    <property type="entry name" value="HTH_LYSR"/>
    <property type="match status" value="1"/>
</dbReference>
<dbReference type="PRINTS" id="PR00039">
    <property type="entry name" value="HTHLYSR"/>
</dbReference>
<dbReference type="Pfam" id="PF00126">
    <property type="entry name" value="HTH_1"/>
    <property type="match status" value="1"/>
</dbReference>
<evidence type="ECO:0000313" key="10">
    <source>
        <dbReference type="Proteomes" id="UP000298649"/>
    </source>
</evidence>
<dbReference type="InterPro" id="IPR005119">
    <property type="entry name" value="LysR_subst-bd"/>
</dbReference>
<evidence type="ECO:0000256" key="6">
    <source>
        <dbReference type="ARBA" id="ARBA00067332"/>
    </source>
</evidence>
<feature type="domain" description="HTH lysR-type" evidence="8">
    <location>
        <begin position="36"/>
        <end position="93"/>
    </location>
</feature>
<keyword evidence="2" id="KW-0805">Transcription regulation</keyword>
<dbReference type="EMBL" id="CP039923">
    <property type="protein sequence ID" value="QCL96759.1"/>
    <property type="molecule type" value="Genomic_DNA"/>
</dbReference>
<dbReference type="Gene3D" id="3.40.190.290">
    <property type="match status" value="1"/>
</dbReference>
<evidence type="ECO:0000256" key="1">
    <source>
        <dbReference type="ARBA" id="ARBA00009437"/>
    </source>
</evidence>
<evidence type="ECO:0000256" key="2">
    <source>
        <dbReference type="ARBA" id="ARBA00023015"/>
    </source>
</evidence>
<dbReference type="SUPFAM" id="SSF53850">
    <property type="entry name" value="Periplasmic binding protein-like II"/>
    <property type="match status" value="1"/>
</dbReference>
<evidence type="ECO:0000313" key="9">
    <source>
        <dbReference type="EMBL" id="QCL96759.1"/>
    </source>
</evidence>
<dbReference type="FunFam" id="1.10.10.10:FF:000001">
    <property type="entry name" value="LysR family transcriptional regulator"/>
    <property type="match status" value="1"/>
</dbReference>
<proteinExistence type="inferred from homology"/>
<reference evidence="9 10" key="1">
    <citation type="submission" date="2019-04" db="EMBL/GenBank/DDBJ databases">
        <title>Complete genome sequence of Agrobacterium tumefaciens CFBP7129.</title>
        <authorList>
            <person name="Haryono M."/>
            <person name="Lin Y.-C."/>
            <person name="Lai E.-M."/>
            <person name="Kuo C.-H."/>
        </authorList>
    </citation>
    <scope>NUCLEOTIDE SEQUENCE [LARGE SCALE GENOMIC DNA]</scope>
    <source>
        <strain evidence="9 10">CFBP7129</strain>
    </source>
</reference>
<dbReference type="GO" id="GO:0000976">
    <property type="term" value="F:transcription cis-regulatory region binding"/>
    <property type="evidence" value="ECO:0007669"/>
    <property type="project" value="TreeGrafter"/>
</dbReference>
<dbReference type="Gene3D" id="1.10.10.10">
    <property type="entry name" value="Winged helix-like DNA-binding domain superfamily/Winged helix DNA-binding domain"/>
    <property type="match status" value="1"/>
</dbReference>
<dbReference type="Pfam" id="PF03466">
    <property type="entry name" value="LysR_substrate"/>
    <property type="match status" value="1"/>
</dbReference>
<dbReference type="AlphaFoldDB" id="A0A4D7Z0Z6"/>
<dbReference type="PANTHER" id="PTHR30126:SF91">
    <property type="entry name" value="LYSR FAMILY TRANSCRIPTIONAL REGULATOR"/>
    <property type="match status" value="1"/>
</dbReference>
<organism evidence="9 10">
    <name type="scientific">Agrobacterium tumefaciens</name>
    <dbReference type="NCBI Taxonomy" id="358"/>
    <lineage>
        <taxon>Bacteria</taxon>
        <taxon>Pseudomonadati</taxon>
        <taxon>Pseudomonadota</taxon>
        <taxon>Alphaproteobacteria</taxon>
        <taxon>Hyphomicrobiales</taxon>
        <taxon>Rhizobiaceae</taxon>
        <taxon>Rhizobium/Agrobacterium group</taxon>
        <taxon>Agrobacterium</taxon>
        <taxon>Agrobacterium tumefaciens complex</taxon>
    </lineage>
</organism>
<dbReference type="SUPFAM" id="SSF46785">
    <property type="entry name" value="Winged helix' DNA-binding domain"/>
    <property type="match status" value="1"/>
</dbReference>
<gene>
    <name evidence="9" type="ORF">CFBP7129_21550</name>
</gene>
<protein>
    <recommendedName>
        <fullName evidence="6">HTH-type transcriptional regulator TtuA</fullName>
    </recommendedName>
    <alternativeName>
        <fullName evidence="7">Tartrate utilization transcriptional regulator</fullName>
    </alternativeName>
</protein>
<evidence type="ECO:0000256" key="3">
    <source>
        <dbReference type="ARBA" id="ARBA00023125"/>
    </source>
</evidence>
<dbReference type="GO" id="GO:0003700">
    <property type="term" value="F:DNA-binding transcription factor activity"/>
    <property type="evidence" value="ECO:0007669"/>
    <property type="project" value="InterPro"/>
</dbReference>
<dbReference type="Proteomes" id="UP000298649">
    <property type="component" value="Chromosome linear"/>
</dbReference>
<name>A0A4D7Z0Z6_AGRTU</name>
<evidence type="ECO:0000256" key="5">
    <source>
        <dbReference type="ARBA" id="ARBA00054626"/>
    </source>
</evidence>
<accession>A0A4D7Z0Z6</accession>
<comment type="function">
    <text evidence="5">Transcriptional regulator of the ttuABCDE tartrate utilization operon.</text>
</comment>
<dbReference type="InterPro" id="IPR000847">
    <property type="entry name" value="LysR_HTH_N"/>
</dbReference>